<dbReference type="SMART" id="SM01007">
    <property type="entry name" value="Aldolase_II"/>
    <property type="match status" value="1"/>
</dbReference>
<gene>
    <name evidence="3" type="ORF">SAMN05216193_11734</name>
</gene>
<dbReference type="Pfam" id="PF00596">
    <property type="entry name" value="Aldolase_II"/>
    <property type="match status" value="1"/>
</dbReference>
<dbReference type="InterPro" id="IPR051017">
    <property type="entry name" value="Aldolase-II_Adducin_sf"/>
</dbReference>
<dbReference type="GO" id="GO:0005856">
    <property type="term" value="C:cytoskeleton"/>
    <property type="evidence" value="ECO:0007669"/>
    <property type="project" value="TreeGrafter"/>
</dbReference>
<dbReference type="PANTHER" id="PTHR10672:SF3">
    <property type="entry name" value="PROTEIN HU-LI TAI SHAO"/>
    <property type="match status" value="1"/>
</dbReference>
<evidence type="ECO:0000313" key="4">
    <source>
        <dbReference type="Proteomes" id="UP000242957"/>
    </source>
</evidence>
<comment type="similarity">
    <text evidence="1">Belongs to the aldolase class II family.</text>
</comment>
<dbReference type="InterPro" id="IPR001303">
    <property type="entry name" value="Aldolase_II/adducin_N"/>
</dbReference>
<dbReference type="FunFam" id="3.40.225.10:FF:000013">
    <property type="entry name" value="Class II aldolase"/>
    <property type="match status" value="1"/>
</dbReference>
<sequence length="264" mass="29486">MSSLPASPISKATCPPEEWTLREQLAACYRLVAHFRMSDLIFTHISVRLPGPEHHFLINPYGLMFDEITASSLVKIDLDGQPVEPTPYKVNPAGFVIHSAIHAAREDAQCVLHTHTRAGCAVAAQACGLLPLNQMSMEFHGRIGYHDYEGIALSFDEQKRLVRDLGEHSVLMLRNHGLLTVGETVQQAFLRMYYLEKACDIQLAAQAGGELVIPPEEICQRTERQFNEPAQPQAEGDLTDTDANDLAWQALLRMLDRIAPDFRD</sequence>
<dbReference type="EMBL" id="FNIJ01000017">
    <property type="protein sequence ID" value="SDO86417.1"/>
    <property type="molecule type" value="Genomic_DNA"/>
</dbReference>
<reference evidence="4" key="1">
    <citation type="submission" date="2016-10" db="EMBL/GenBank/DDBJ databases">
        <authorList>
            <person name="Varghese N."/>
            <person name="Submissions S."/>
        </authorList>
    </citation>
    <scope>NUCLEOTIDE SEQUENCE [LARGE SCALE GENOMIC DNA]</scope>
    <source>
        <strain evidence="4">JCM 21621</strain>
    </source>
</reference>
<organism evidence="3 4">
    <name type="scientific">Pseudomonas jinjuensis</name>
    <dbReference type="NCBI Taxonomy" id="198616"/>
    <lineage>
        <taxon>Bacteria</taxon>
        <taxon>Pseudomonadati</taxon>
        <taxon>Pseudomonadota</taxon>
        <taxon>Gammaproteobacteria</taxon>
        <taxon>Pseudomonadales</taxon>
        <taxon>Pseudomonadaceae</taxon>
        <taxon>Pseudomonas</taxon>
    </lineage>
</organism>
<dbReference type="RefSeq" id="WP_084313964.1">
    <property type="nucleotide sequence ID" value="NZ_FNIJ01000017.1"/>
</dbReference>
<feature type="domain" description="Class II aldolase/adducin N-terminal" evidence="2">
    <location>
        <begin position="23"/>
        <end position="203"/>
    </location>
</feature>
<protein>
    <submittedName>
        <fullName evidence="3">Ribulose-5-phosphate 4-epimerase/Fuculose-1-phosphate aldolase</fullName>
    </submittedName>
</protein>
<dbReference type="GO" id="GO:0005996">
    <property type="term" value="P:monosaccharide metabolic process"/>
    <property type="evidence" value="ECO:0007669"/>
    <property type="project" value="UniProtKB-ARBA"/>
</dbReference>
<dbReference type="Gene3D" id="3.40.225.10">
    <property type="entry name" value="Class II aldolase/adducin N-terminal domain"/>
    <property type="match status" value="1"/>
</dbReference>
<keyword evidence="4" id="KW-1185">Reference proteome</keyword>
<dbReference type="SUPFAM" id="SSF53639">
    <property type="entry name" value="AraD/HMP-PK domain-like"/>
    <property type="match status" value="1"/>
</dbReference>
<proteinExistence type="inferred from homology"/>
<dbReference type="STRING" id="198616.SAMN05216193_11734"/>
<dbReference type="Proteomes" id="UP000242957">
    <property type="component" value="Unassembled WGS sequence"/>
</dbReference>
<dbReference type="AlphaFoldDB" id="A0A1H0N178"/>
<dbReference type="GO" id="GO:0051015">
    <property type="term" value="F:actin filament binding"/>
    <property type="evidence" value="ECO:0007669"/>
    <property type="project" value="TreeGrafter"/>
</dbReference>
<name>A0A1H0N178_9PSED</name>
<accession>A0A1H0N178</accession>
<dbReference type="OrthoDB" id="8859181at2"/>
<dbReference type="NCBIfam" id="NF005451">
    <property type="entry name" value="PRK07044.1"/>
    <property type="match status" value="1"/>
</dbReference>
<dbReference type="PANTHER" id="PTHR10672">
    <property type="entry name" value="ADDUCIN"/>
    <property type="match status" value="1"/>
</dbReference>
<evidence type="ECO:0000313" key="3">
    <source>
        <dbReference type="EMBL" id="SDO86417.1"/>
    </source>
</evidence>
<dbReference type="InterPro" id="IPR036409">
    <property type="entry name" value="Aldolase_II/adducin_N_sf"/>
</dbReference>
<evidence type="ECO:0000259" key="2">
    <source>
        <dbReference type="SMART" id="SM01007"/>
    </source>
</evidence>
<evidence type="ECO:0000256" key="1">
    <source>
        <dbReference type="ARBA" id="ARBA00037961"/>
    </source>
</evidence>